<protein>
    <submittedName>
        <fullName evidence="7">Anaerobic selenocysteine-containing dehydrogenase</fullName>
    </submittedName>
</protein>
<dbReference type="Gene3D" id="3.30.2070.10">
    <property type="entry name" value="Formate dehydrogenase/DMSO reductase"/>
    <property type="match status" value="1"/>
</dbReference>
<organism evidence="7 8">
    <name type="scientific">Desulfovibrio litoralis DSM 11393</name>
    <dbReference type="NCBI Taxonomy" id="1121455"/>
    <lineage>
        <taxon>Bacteria</taxon>
        <taxon>Pseudomonadati</taxon>
        <taxon>Thermodesulfobacteriota</taxon>
        <taxon>Desulfovibrionia</taxon>
        <taxon>Desulfovibrionales</taxon>
        <taxon>Desulfovibrionaceae</taxon>
        <taxon>Desulfovibrio</taxon>
    </lineage>
</organism>
<evidence type="ECO:0000256" key="5">
    <source>
        <dbReference type="ARBA" id="ARBA00023002"/>
    </source>
</evidence>
<dbReference type="RefSeq" id="WP_072696919.1">
    <property type="nucleotide sequence ID" value="NZ_FRDI01000004.1"/>
</dbReference>
<dbReference type="NCBIfam" id="NF041783">
    <property type="entry name" value="mnquin_red_QrcB"/>
    <property type="match status" value="1"/>
</dbReference>
<keyword evidence="2" id="KW-0500">Molybdenum</keyword>
<evidence type="ECO:0000259" key="6">
    <source>
        <dbReference type="Pfam" id="PF00384"/>
    </source>
</evidence>
<dbReference type="GO" id="GO:0046872">
    <property type="term" value="F:metal ion binding"/>
    <property type="evidence" value="ECO:0007669"/>
    <property type="project" value="UniProtKB-KW"/>
</dbReference>
<evidence type="ECO:0000256" key="4">
    <source>
        <dbReference type="ARBA" id="ARBA00022729"/>
    </source>
</evidence>
<dbReference type="AlphaFoldDB" id="A0A1M7STA8"/>
<dbReference type="Gene3D" id="2.40.40.20">
    <property type="match status" value="1"/>
</dbReference>
<keyword evidence="5" id="KW-0560">Oxidoreductase</keyword>
<keyword evidence="4" id="KW-0732">Signal</keyword>
<dbReference type="EMBL" id="FRDI01000004">
    <property type="protein sequence ID" value="SHN61626.1"/>
    <property type="molecule type" value="Genomic_DNA"/>
</dbReference>
<evidence type="ECO:0000313" key="8">
    <source>
        <dbReference type="Proteomes" id="UP000186469"/>
    </source>
</evidence>
<keyword evidence="1" id="KW-0411">Iron-sulfur</keyword>
<dbReference type="SUPFAM" id="SSF50692">
    <property type="entry name" value="ADC-like"/>
    <property type="match status" value="1"/>
</dbReference>
<evidence type="ECO:0000313" key="7">
    <source>
        <dbReference type="EMBL" id="SHN61626.1"/>
    </source>
</evidence>
<sequence>MGLNRRTFIKFLAGAGAGITVTPVPWSLLDDVSIWTQNWPWIPSNIPGANNFVPTVSKYCPSNLSYMVRLVDDRPVRTLPNQEHPLGGGLTSLAAAEVQMLYSPSRVQSPLKRGPDGKLVRVTWEEAFDTLTKELQKAKSSLVAISGDETSSITELLSAFVNATGSQDTFLMPSENANVTKAWSLMGGKGIPCYDIENSDYVLAIGANILESWGTVVSNRRAFAKRSENGSSDVKAKYVFAGAMQNNTAAGADVWLPLKPGTEAILALGIANQLIALGKNADLQGFDEFKALAKEYSPEKVQALTETPAEKIKEIALELSKAKKPLIICGSGFSQGGGTAPSVLGFTLNLMLSGLNADGGIKSVANKADIMSGATKLQDLLQKDLVAYMNSGKMPKAMLFYEANPAFALPNTAKVKEALSKVEFKVSFSTFLNETAELCDLVFPIPMGLERIDDSYAPFGANSLFYSLTTPVLKTPLVDARPFDEILIKAAGSLGYSLNVKSLADAIKIKIDSLGADPKKLAQGKAFIDNQTTNEALELNADLIKSITPQKAKDPQELVLAPQFTLNMGVSVTGIPPFNTKTIPANQLKGKEMFVFLNKTTADRLGFIEGSPIKITNTNNPEQNLRARVHLFEGIVNNAIGIKLGFGHSAFDEFSQNKGYNPMEIMSINTEPGTNITTWTQTGVKAERG</sequence>
<name>A0A1M7STA8_9BACT</name>
<dbReference type="InterPro" id="IPR009010">
    <property type="entry name" value="Asp_de-COase-like_dom_sf"/>
</dbReference>
<feature type="domain" description="Molybdopterin oxidoreductase" evidence="6">
    <location>
        <begin position="106"/>
        <end position="453"/>
    </location>
</feature>
<reference evidence="7 8" key="1">
    <citation type="submission" date="2016-12" db="EMBL/GenBank/DDBJ databases">
        <authorList>
            <person name="Song W.-J."/>
            <person name="Kurnit D.M."/>
        </authorList>
    </citation>
    <scope>NUCLEOTIDE SEQUENCE [LARGE SCALE GENOMIC DNA]</scope>
    <source>
        <strain evidence="7 8">DSM 11393</strain>
    </source>
</reference>
<dbReference type="Gene3D" id="3.40.228.10">
    <property type="entry name" value="Dimethylsulfoxide Reductase, domain 2"/>
    <property type="match status" value="1"/>
</dbReference>
<dbReference type="STRING" id="1121455.SAMN02745728_01243"/>
<evidence type="ECO:0000256" key="3">
    <source>
        <dbReference type="ARBA" id="ARBA00022723"/>
    </source>
</evidence>
<keyword evidence="1" id="KW-0408">Iron</keyword>
<gene>
    <name evidence="7" type="ORF">SAMN02745728_01243</name>
</gene>
<keyword evidence="8" id="KW-1185">Reference proteome</keyword>
<keyword evidence="3" id="KW-0479">Metal-binding</keyword>
<dbReference type="Gene3D" id="3.40.50.740">
    <property type="match status" value="1"/>
</dbReference>
<keyword evidence="1" id="KW-0004">4Fe-4S</keyword>
<dbReference type="PANTHER" id="PTHR43742">
    <property type="entry name" value="TRIMETHYLAMINE-N-OXIDE REDUCTASE"/>
    <property type="match status" value="1"/>
</dbReference>
<dbReference type="SUPFAM" id="SSF53706">
    <property type="entry name" value="Formate dehydrogenase/DMSO reductase, domains 1-3"/>
    <property type="match status" value="1"/>
</dbReference>
<evidence type="ECO:0000256" key="1">
    <source>
        <dbReference type="ARBA" id="ARBA00022485"/>
    </source>
</evidence>
<dbReference type="InterPro" id="IPR006656">
    <property type="entry name" value="Mopterin_OxRdtase"/>
</dbReference>
<dbReference type="InterPro" id="IPR053557">
    <property type="entry name" value="Molybdopterin-Qrc_component"/>
</dbReference>
<dbReference type="OrthoDB" id="9803192at2"/>
<accession>A0A1M7STA8</accession>
<dbReference type="InterPro" id="IPR050612">
    <property type="entry name" value="Prok_Mopterin_Oxidored"/>
</dbReference>
<dbReference type="Pfam" id="PF00384">
    <property type="entry name" value="Molybdopterin"/>
    <property type="match status" value="1"/>
</dbReference>
<evidence type="ECO:0000256" key="2">
    <source>
        <dbReference type="ARBA" id="ARBA00022505"/>
    </source>
</evidence>
<dbReference type="GO" id="GO:0051539">
    <property type="term" value="F:4 iron, 4 sulfur cluster binding"/>
    <property type="evidence" value="ECO:0007669"/>
    <property type="project" value="UniProtKB-KW"/>
</dbReference>
<dbReference type="GO" id="GO:0016491">
    <property type="term" value="F:oxidoreductase activity"/>
    <property type="evidence" value="ECO:0007669"/>
    <property type="project" value="UniProtKB-KW"/>
</dbReference>
<dbReference type="PANTHER" id="PTHR43742:SF9">
    <property type="entry name" value="TETRATHIONATE REDUCTASE SUBUNIT A"/>
    <property type="match status" value="1"/>
</dbReference>
<proteinExistence type="predicted"/>
<dbReference type="Proteomes" id="UP000186469">
    <property type="component" value="Unassembled WGS sequence"/>
</dbReference>